<proteinExistence type="predicted"/>
<feature type="non-terminal residue" evidence="1">
    <location>
        <position position="242"/>
    </location>
</feature>
<feature type="non-terminal residue" evidence="1">
    <location>
        <position position="1"/>
    </location>
</feature>
<organism evidence="1">
    <name type="scientific">marine sediment metagenome</name>
    <dbReference type="NCBI Taxonomy" id="412755"/>
    <lineage>
        <taxon>unclassified sequences</taxon>
        <taxon>metagenomes</taxon>
        <taxon>ecological metagenomes</taxon>
    </lineage>
</organism>
<gene>
    <name evidence="1" type="ORF">S12H4_51160</name>
</gene>
<sequence>YMDLISIYVKEGYLEDHWVELPAEMVANFKELGFNEYWTKRLWGKHWVYPSPTQLYDMLHRTAGTRPEIGVTTEVLRGMLKLHDFEPKWRMPLEAISWRTWRIYDTRTAWEMGIDDDETLFKRLVDQGYEPKDARLLAEVQKMFVLRSEIDGLTREADTDFIDGWISESQLRADYEATPYNPYVIELRISKAKLRRDRELKKDLKAALTDRFKKGDVTETEYTEGLSRLGIVEVQIAAELER</sequence>
<protein>
    <submittedName>
        <fullName evidence="1">Uncharacterized protein</fullName>
    </submittedName>
</protein>
<comment type="caution">
    <text evidence="1">The sequence shown here is derived from an EMBL/GenBank/DDBJ whole genome shotgun (WGS) entry which is preliminary data.</text>
</comment>
<accession>X1VQX6</accession>
<evidence type="ECO:0000313" key="1">
    <source>
        <dbReference type="EMBL" id="GAJ11760.1"/>
    </source>
</evidence>
<reference evidence="1" key="1">
    <citation type="journal article" date="2014" name="Front. Microbiol.">
        <title>High frequency of phylogenetically diverse reductive dehalogenase-homologous genes in deep subseafloor sedimentary metagenomes.</title>
        <authorList>
            <person name="Kawai M."/>
            <person name="Futagami T."/>
            <person name="Toyoda A."/>
            <person name="Takaki Y."/>
            <person name="Nishi S."/>
            <person name="Hori S."/>
            <person name="Arai W."/>
            <person name="Tsubouchi T."/>
            <person name="Morono Y."/>
            <person name="Uchiyama I."/>
            <person name="Ito T."/>
            <person name="Fujiyama A."/>
            <person name="Inagaki F."/>
            <person name="Takami H."/>
        </authorList>
    </citation>
    <scope>NUCLEOTIDE SEQUENCE</scope>
    <source>
        <strain evidence="1">Expedition CK06-06</strain>
    </source>
</reference>
<name>X1VQX6_9ZZZZ</name>
<dbReference type="EMBL" id="BARW01032297">
    <property type="protein sequence ID" value="GAJ11760.1"/>
    <property type="molecule type" value="Genomic_DNA"/>
</dbReference>
<dbReference type="AlphaFoldDB" id="X1VQX6"/>